<evidence type="ECO:0000313" key="2">
    <source>
        <dbReference type="EMBL" id="SFJ87573.1"/>
    </source>
</evidence>
<dbReference type="OrthoDB" id="9969947at2"/>
<feature type="transmembrane region" description="Helical" evidence="1">
    <location>
        <begin position="47"/>
        <end position="65"/>
    </location>
</feature>
<reference evidence="2 3" key="1">
    <citation type="submission" date="2016-10" db="EMBL/GenBank/DDBJ databases">
        <authorList>
            <person name="de Groot N.N."/>
        </authorList>
    </citation>
    <scope>NUCLEOTIDE SEQUENCE [LARGE SCALE GENOMIC DNA]</scope>
    <source>
        <strain evidence="2 3">DSM 44778</strain>
    </source>
</reference>
<evidence type="ECO:0000313" key="3">
    <source>
        <dbReference type="Proteomes" id="UP000199545"/>
    </source>
</evidence>
<proteinExistence type="predicted"/>
<keyword evidence="1" id="KW-0812">Transmembrane</keyword>
<keyword evidence="1" id="KW-1133">Transmembrane helix</keyword>
<gene>
    <name evidence="2" type="ORF">SAMN05421852_12919</name>
</gene>
<keyword evidence="1" id="KW-0472">Membrane</keyword>
<protein>
    <submittedName>
        <fullName evidence="2">Uncharacterized protein</fullName>
    </submittedName>
</protein>
<dbReference type="EMBL" id="FORR01000029">
    <property type="protein sequence ID" value="SFJ87573.1"/>
    <property type="molecule type" value="Genomic_DNA"/>
</dbReference>
<dbReference type="AlphaFoldDB" id="A0A1I3UXX6"/>
<keyword evidence="3" id="KW-1185">Reference proteome</keyword>
<organism evidence="2 3">
    <name type="scientific">Thermoflavimicrobium dichotomicum</name>
    <dbReference type="NCBI Taxonomy" id="46223"/>
    <lineage>
        <taxon>Bacteria</taxon>
        <taxon>Bacillati</taxon>
        <taxon>Bacillota</taxon>
        <taxon>Bacilli</taxon>
        <taxon>Bacillales</taxon>
        <taxon>Thermoactinomycetaceae</taxon>
        <taxon>Thermoflavimicrobium</taxon>
    </lineage>
</organism>
<sequence length="113" mass="12763">MLKRIPFLLWGFLLIFAFYNVYAYYLGQQVDIGQQKQMLEYWAWIDIGGRFSLFMIGLSGISWLFQNRSISFLAKSLVTSLGRFGVSSSHVDIRASSSATVAISPPVLTNSQQ</sequence>
<accession>A0A1I3UXX6</accession>
<evidence type="ECO:0000256" key="1">
    <source>
        <dbReference type="SAM" id="Phobius"/>
    </source>
</evidence>
<dbReference type="Proteomes" id="UP000199545">
    <property type="component" value="Unassembled WGS sequence"/>
</dbReference>
<dbReference type="RefSeq" id="WP_093231652.1">
    <property type="nucleotide sequence ID" value="NZ_FORR01000029.1"/>
</dbReference>
<name>A0A1I3UXX6_9BACL</name>